<reference evidence="8 9" key="1">
    <citation type="submission" date="2020-07" db="EMBL/GenBank/DDBJ databases">
        <title>Sequencing the genomes of 1000 actinobacteria strains.</title>
        <authorList>
            <person name="Klenk H.-P."/>
        </authorList>
    </citation>
    <scope>NUCLEOTIDE SEQUENCE [LARGE SCALE GENOMIC DNA]</scope>
    <source>
        <strain evidence="8 9">DSM 45772</strain>
    </source>
</reference>
<dbReference type="GO" id="GO:0005737">
    <property type="term" value="C:cytoplasm"/>
    <property type="evidence" value="ECO:0007669"/>
    <property type="project" value="TreeGrafter"/>
</dbReference>
<dbReference type="PANTHER" id="PTHR48101">
    <property type="entry name" value="METHYLMALONYL-COA MUTASE, MITOCHONDRIAL-RELATED"/>
    <property type="match status" value="1"/>
</dbReference>
<dbReference type="Pfam" id="PF01642">
    <property type="entry name" value="MM_CoA_mutase"/>
    <property type="match status" value="1"/>
</dbReference>
<gene>
    <name evidence="8" type="ORF">BJ983_005141</name>
</gene>
<comment type="cofactor">
    <cofactor evidence="1">
        <name>adenosylcob(III)alamin</name>
        <dbReference type="ChEBI" id="CHEBI:18408"/>
    </cofactor>
</comment>
<dbReference type="InterPro" id="IPR016176">
    <property type="entry name" value="Cbl-dep_enz_cat"/>
</dbReference>
<dbReference type="GO" id="GO:0004494">
    <property type="term" value="F:methylmalonyl-CoA mutase activity"/>
    <property type="evidence" value="ECO:0007669"/>
    <property type="project" value="UniProtKB-EC"/>
</dbReference>
<comment type="caution">
    <text evidence="8">The sequence shown here is derived from an EMBL/GenBank/DDBJ whole genome shotgun (WGS) entry which is preliminary data.</text>
</comment>
<dbReference type="AlphaFoldDB" id="A0A7Y9J931"/>
<dbReference type="GO" id="GO:0046872">
    <property type="term" value="F:metal ion binding"/>
    <property type="evidence" value="ECO:0007669"/>
    <property type="project" value="InterPro"/>
</dbReference>
<dbReference type="GO" id="GO:0031419">
    <property type="term" value="F:cobalamin binding"/>
    <property type="evidence" value="ECO:0007669"/>
    <property type="project" value="UniProtKB-KW"/>
</dbReference>
<dbReference type="Proteomes" id="UP000535890">
    <property type="component" value="Unassembled WGS sequence"/>
</dbReference>
<dbReference type="EMBL" id="JACCBN010000001">
    <property type="protein sequence ID" value="NYD39039.1"/>
    <property type="molecule type" value="Genomic_DNA"/>
</dbReference>
<accession>A0A7Y9J931</accession>
<dbReference type="SUPFAM" id="SSF52242">
    <property type="entry name" value="Cobalamin (vitamin B12)-binding domain"/>
    <property type="match status" value="1"/>
</dbReference>
<dbReference type="InterPro" id="IPR036724">
    <property type="entry name" value="Cobalamin-bd_sf"/>
</dbReference>
<dbReference type="EC" id="5.4.99.2" evidence="8"/>
<evidence type="ECO:0000313" key="9">
    <source>
        <dbReference type="Proteomes" id="UP000535890"/>
    </source>
</evidence>
<dbReference type="PANTHER" id="PTHR48101:SF4">
    <property type="entry name" value="METHYLMALONYL-COA MUTASE, MITOCHONDRIAL"/>
    <property type="match status" value="1"/>
</dbReference>
<evidence type="ECO:0000256" key="1">
    <source>
        <dbReference type="ARBA" id="ARBA00001922"/>
    </source>
</evidence>
<dbReference type="GO" id="GO:0019678">
    <property type="term" value="P:propionate metabolic process, methylmalonyl pathway"/>
    <property type="evidence" value="ECO:0007669"/>
    <property type="project" value="TreeGrafter"/>
</dbReference>
<keyword evidence="4" id="KW-0846">Cobalamin</keyword>
<protein>
    <submittedName>
        <fullName evidence="8">Methylmalonyl-CoA mutase</fullName>
        <ecNumber evidence="8">5.4.99.2</ecNumber>
    </submittedName>
</protein>
<evidence type="ECO:0000256" key="6">
    <source>
        <dbReference type="ARBA" id="ARBA00023285"/>
    </source>
</evidence>
<evidence type="ECO:0000256" key="3">
    <source>
        <dbReference type="ARBA" id="ARBA00011870"/>
    </source>
</evidence>
<dbReference type="SUPFAM" id="SSF51703">
    <property type="entry name" value="Cobalamin (vitamin B12)-dependent enzymes"/>
    <property type="match status" value="1"/>
</dbReference>
<dbReference type="Gene3D" id="3.40.50.280">
    <property type="entry name" value="Cobalamin-binding domain"/>
    <property type="match status" value="1"/>
</dbReference>
<dbReference type="RefSeq" id="WP_179796405.1">
    <property type="nucleotide sequence ID" value="NZ_BAABHP010000022.1"/>
</dbReference>
<comment type="subunit">
    <text evidence="3">Heterodimer of an alpha and a beta chain.</text>
</comment>
<dbReference type="Gene3D" id="3.20.20.240">
    <property type="entry name" value="Methylmalonyl-CoA mutase"/>
    <property type="match status" value="1"/>
</dbReference>
<evidence type="ECO:0000256" key="4">
    <source>
        <dbReference type="ARBA" id="ARBA00022628"/>
    </source>
</evidence>
<organism evidence="8 9">
    <name type="scientific">Actinomycetospora corticicola</name>
    <dbReference type="NCBI Taxonomy" id="663602"/>
    <lineage>
        <taxon>Bacteria</taxon>
        <taxon>Bacillati</taxon>
        <taxon>Actinomycetota</taxon>
        <taxon>Actinomycetes</taxon>
        <taxon>Pseudonocardiales</taxon>
        <taxon>Pseudonocardiaceae</taxon>
        <taxon>Actinomycetospora</taxon>
    </lineage>
</organism>
<evidence type="ECO:0000313" key="8">
    <source>
        <dbReference type="EMBL" id="NYD39039.1"/>
    </source>
</evidence>
<evidence type="ECO:0000256" key="2">
    <source>
        <dbReference type="ARBA" id="ARBA00008465"/>
    </source>
</evidence>
<evidence type="ECO:0000259" key="7">
    <source>
        <dbReference type="Pfam" id="PF01642"/>
    </source>
</evidence>
<keyword evidence="5 8" id="KW-0413">Isomerase</keyword>
<comment type="similarity">
    <text evidence="2">Belongs to the methylmalonyl-CoA mutase family.</text>
</comment>
<feature type="domain" description="Methylmalonyl-CoA mutase alpha/beta chain catalytic" evidence="7">
    <location>
        <begin position="137"/>
        <end position="459"/>
    </location>
</feature>
<name>A0A7Y9J931_9PSEU</name>
<evidence type="ECO:0000256" key="5">
    <source>
        <dbReference type="ARBA" id="ARBA00023235"/>
    </source>
</evidence>
<sequence length="629" mass="65586">MTAPEAPEELVLAGEFETPARDAWRELVAGVLAKSGREVDAADAERAIATATDDGFEIAALYTAQDAPGVPTGAPGLPPFTRASRPEGHVADGWYRRQRHALTDLGSAHDVVMAELENGVSSLWLVLGEAGGPDVDALPRLLEGVFLDLAPVALEAGRDTPDAAATLLRLAAENGVTTALGGSLGYDPLLARTRGGEPLTDAYREKLVEHARTAAEQHPHLATVVADGLPHHEAGGSDGQELGATLAAGVHAVRLLNDAGLSVDDAFARVEFRLAATADQFATLAKLRAARRCWDRIGSVAGASESARALRTHAVTSPAMLTGRDPWVNILRTTVAAVGAGLGGADAVTVLPFDSVLGLPDDFSRRVARNTQALLLEESHLAHVIDPAGGSWYVESLTDALAHAAWDVFTGIERDGGIESVLDDGSLASALEETWTARADRIAHRTDPITGVSEFPNLHETLPTREHPLSAYSVALSGTGDAQGGLPRRRYAQVFEDLRDRADAASERPTAFLATVGALAQYTARLSFATNLLHAGGIDITEGPGGTDLDEIVSAFRSAGTSVAVIASSDKVYAEHAAPLARALADAGATRIVLAGSPKTLSDDALTGYLYTGCDAAALLTDLLDELGA</sequence>
<keyword evidence="6" id="KW-0170">Cobalt</keyword>
<proteinExistence type="inferred from homology"/>
<keyword evidence="9" id="KW-1185">Reference proteome</keyword>
<dbReference type="InterPro" id="IPR006099">
    <property type="entry name" value="MeMalonylCoA_mutase_a/b_cat"/>
</dbReference>